<dbReference type="SUPFAM" id="SSF52172">
    <property type="entry name" value="CheY-like"/>
    <property type="match status" value="1"/>
</dbReference>
<dbReference type="RefSeq" id="WP_190889166.1">
    <property type="nucleotide sequence ID" value="NZ_JACWZY010000021.1"/>
</dbReference>
<dbReference type="Proteomes" id="UP000598820">
    <property type="component" value="Unassembled WGS sequence"/>
</dbReference>
<evidence type="ECO:0000256" key="1">
    <source>
        <dbReference type="PROSITE-ProRule" id="PRU00169"/>
    </source>
</evidence>
<keyword evidence="4" id="KW-1185">Reference proteome</keyword>
<feature type="modified residue" description="4-aspartylphosphate" evidence="1">
    <location>
        <position position="60"/>
    </location>
</feature>
<accession>A0A926XZR9</accession>
<gene>
    <name evidence="3" type="ORF">IC229_21905</name>
</gene>
<protein>
    <submittedName>
        <fullName evidence="3">Response regulator</fullName>
    </submittedName>
</protein>
<evidence type="ECO:0000313" key="3">
    <source>
        <dbReference type="EMBL" id="MBD2703315.1"/>
    </source>
</evidence>
<dbReference type="PANTHER" id="PTHR44520">
    <property type="entry name" value="RESPONSE REGULATOR RCP1-RELATED"/>
    <property type="match status" value="1"/>
</dbReference>
<dbReference type="InterPro" id="IPR001789">
    <property type="entry name" value="Sig_transdc_resp-reg_receiver"/>
</dbReference>
<proteinExistence type="predicted"/>
<dbReference type="Gene3D" id="3.40.50.2300">
    <property type="match status" value="1"/>
</dbReference>
<sequence length="146" mass="16646">MAATFRILLVDDDPHLIDILRIASTESFPEAYYVQVHSYSEALNYFSQLDGHGPQLLLLDLNLGSMTGFELLKELRAHPTIYMLPIVVLTVSQLDVDVKKSYKDGASSFIRKPETLADWKKYVEQLRLYWLDTVTLPPIVYRKAAG</sequence>
<dbReference type="SMART" id="SM00448">
    <property type="entry name" value="REC"/>
    <property type="match status" value="1"/>
</dbReference>
<dbReference type="GO" id="GO:0000160">
    <property type="term" value="P:phosphorelay signal transduction system"/>
    <property type="evidence" value="ECO:0007669"/>
    <property type="project" value="InterPro"/>
</dbReference>
<dbReference type="EMBL" id="JACWZY010000021">
    <property type="protein sequence ID" value="MBD2703315.1"/>
    <property type="molecule type" value="Genomic_DNA"/>
</dbReference>
<organism evidence="3 4">
    <name type="scientific">Spirosoma profusum</name>
    <dbReference type="NCBI Taxonomy" id="2771354"/>
    <lineage>
        <taxon>Bacteria</taxon>
        <taxon>Pseudomonadati</taxon>
        <taxon>Bacteroidota</taxon>
        <taxon>Cytophagia</taxon>
        <taxon>Cytophagales</taxon>
        <taxon>Cytophagaceae</taxon>
        <taxon>Spirosoma</taxon>
    </lineage>
</organism>
<feature type="domain" description="Response regulatory" evidence="2">
    <location>
        <begin position="6"/>
        <end position="127"/>
    </location>
</feature>
<evidence type="ECO:0000259" key="2">
    <source>
        <dbReference type="PROSITE" id="PS50110"/>
    </source>
</evidence>
<dbReference type="InterPro" id="IPR011006">
    <property type="entry name" value="CheY-like_superfamily"/>
</dbReference>
<comment type="caution">
    <text evidence="3">The sequence shown here is derived from an EMBL/GenBank/DDBJ whole genome shotgun (WGS) entry which is preliminary data.</text>
</comment>
<evidence type="ECO:0000313" key="4">
    <source>
        <dbReference type="Proteomes" id="UP000598820"/>
    </source>
</evidence>
<dbReference type="Pfam" id="PF00072">
    <property type="entry name" value="Response_reg"/>
    <property type="match status" value="1"/>
</dbReference>
<dbReference type="InterPro" id="IPR052893">
    <property type="entry name" value="TCS_response_regulator"/>
</dbReference>
<keyword evidence="1" id="KW-0597">Phosphoprotein</keyword>
<dbReference type="PANTHER" id="PTHR44520:SF2">
    <property type="entry name" value="RESPONSE REGULATOR RCP1"/>
    <property type="match status" value="1"/>
</dbReference>
<name>A0A926XZR9_9BACT</name>
<dbReference type="AlphaFoldDB" id="A0A926XZR9"/>
<reference evidence="3" key="1">
    <citation type="submission" date="2020-09" db="EMBL/GenBank/DDBJ databases">
        <authorList>
            <person name="Kim M.K."/>
        </authorList>
    </citation>
    <scope>NUCLEOTIDE SEQUENCE</scope>
    <source>
        <strain evidence="3">BT702</strain>
    </source>
</reference>
<dbReference type="PROSITE" id="PS50110">
    <property type="entry name" value="RESPONSE_REGULATORY"/>
    <property type="match status" value="1"/>
</dbReference>